<gene>
    <name evidence="6" type="ORF">ELY37_05100</name>
</gene>
<evidence type="ECO:0000313" key="7">
    <source>
        <dbReference type="Proteomes" id="UP000286912"/>
    </source>
</evidence>
<dbReference type="InterPro" id="IPR000847">
    <property type="entry name" value="LysR_HTH_N"/>
</dbReference>
<dbReference type="OrthoDB" id="8839911at2"/>
<dbReference type="PRINTS" id="PR00039">
    <property type="entry name" value="HTHLYSR"/>
</dbReference>
<dbReference type="InterPro" id="IPR050389">
    <property type="entry name" value="LysR-type_TF"/>
</dbReference>
<dbReference type="PANTHER" id="PTHR30118">
    <property type="entry name" value="HTH-TYPE TRANSCRIPTIONAL REGULATOR LEUO-RELATED"/>
    <property type="match status" value="1"/>
</dbReference>
<evidence type="ECO:0000313" key="6">
    <source>
        <dbReference type="EMBL" id="RUR47643.1"/>
    </source>
</evidence>
<keyword evidence="2" id="KW-0805">Transcription regulation</keyword>
<dbReference type="SUPFAM" id="SSF53850">
    <property type="entry name" value="Periplasmic binding protein-like II"/>
    <property type="match status" value="1"/>
</dbReference>
<dbReference type="Pfam" id="PF03466">
    <property type="entry name" value="LysR_substrate"/>
    <property type="match status" value="1"/>
</dbReference>
<evidence type="ECO:0000256" key="1">
    <source>
        <dbReference type="ARBA" id="ARBA00009437"/>
    </source>
</evidence>
<feature type="domain" description="HTH lysR-type" evidence="5">
    <location>
        <begin position="7"/>
        <end position="64"/>
    </location>
</feature>
<keyword evidence="3" id="KW-0238">DNA-binding</keyword>
<accession>A0A3S1E8U2</accession>
<evidence type="ECO:0000259" key="5">
    <source>
        <dbReference type="PROSITE" id="PS50931"/>
    </source>
</evidence>
<dbReference type="RefSeq" id="WP_126952215.1">
    <property type="nucleotide sequence ID" value="NZ_RZHC01000012.1"/>
</dbReference>
<evidence type="ECO:0000256" key="3">
    <source>
        <dbReference type="ARBA" id="ARBA00023125"/>
    </source>
</evidence>
<dbReference type="InterPro" id="IPR036390">
    <property type="entry name" value="WH_DNA-bd_sf"/>
</dbReference>
<organism evidence="6 7">
    <name type="scientific">Vreelandella populi</name>
    <dbReference type="NCBI Taxonomy" id="2498858"/>
    <lineage>
        <taxon>Bacteria</taxon>
        <taxon>Pseudomonadati</taxon>
        <taxon>Pseudomonadota</taxon>
        <taxon>Gammaproteobacteria</taxon>
        <taxon>Oceanospirillales</taxon>
        <taxon>Halomonadaceae</taxon>
        <taxon>Vreelandella</taxon>
    </lineage>
</organism>
<evidence type="ECO:0000256" key="2">
    <source>
        <dbReference type="ARBA" id="ARBA00023015"/>
    </source>
</evidence>
<dbReference type="Pfam" id="PF00126">
    <property type="entry name" value="HTH_1"/>
    <property type="match status" value="1"/>
</dbReference>
<name>A0A3S1E8U2_9GAMM</name>
<comment type="caution">
    <text evidence="6">The sequence shown here is derived from an EMBL/GenBank/DDBJ whole genome shotgun (WGS) entry which is preliminary data.</text>
</comment>
<dbReference type="AlphaFoldDB" id="A0A3S1E8U2"/>
<reference evidence="6 7" key="1">
    <citation type="submission" date="2018-12" db="EMBL/GenBank/DDBJ databases">
        <title>three novel Halomonas strain isolated from plants.</title>
        <authorList>
            <person name="Sun C."/>
        </authorList>
    </citation>
    <scope>NUCLEOTIDE SEQUENCE [LARGE SCALE GENOMIC DNA]</scope>
    <source>
        <strain evidence="6 7">RC</strain>
    </source>
</reference>
<protein>
    <submittedName>
        <fullName evidence="6">LysR family transcriptional regulator</fullName>
    </submittedName>
</protein>
<dbReference type="Gene3D" id="3.40.190.10">
    <property type="entry name" value="Periplasmic binding protein-like II"/>
    <property type="match status" value="2"/>
</dbReference>
<dbReference type="GO" id="GO:0003677">
    <property type="term" value="F:DNA binding"/>
    <property type="evidence" value="ECO:0007669"/>
    <property type="project" value="UniProtKB-KW"/>
</dbReference>
<evidence type="ECO:0000256" key="4">
    <source>
        <dbReference type="ARBA" id="ARBA00023163"/>
    </source>
</evidence>
<dbReference type="InterPro" id="IPR005119">
    <property type="entry name" value="LysR_subst-bd"/>
</dbReference>
<dbReference type="PROSITE" id="PS50931">
    <property type="entry name" value="HTH_LYSR"/>
    <property type="match status" value="1"/>
</dbReference>
<dbReference type="InterPro" id="IPR037402">
    <property type="entry name" value="YidZ_PBP2"/>
</dbReference>
<comment type="similarity">
    <text evidence="1">Belongs to the LysR transcriptional regulatory family.</text>
</comment>
<sequence>MNIFRHFDLNLLRVFVTLMHERHVTRAAEKLHLSQPAISHALKRLRDALGDPLLVRTDQGMQPTPRALALLPVVQQALAMLQEGLAPPAAFSPESSTRRFTLATTDYFEEVMYPTFLSQLLTYAPGISFSIELITPEVLSEGLEQRQVDMVVGLDSQIELPGGVLKTPWMQEELVCLAALNNSHVGDALTIAQFAGALHVELADISGLGPSNIDNCLVRHGLTRRVISKNLNYIAAARVVALTGAIMTLPRQMAQRFSAMLPVRLVEPPKELPALNMTLIEHGLYANEPSTVWLHQQLTAFAKAFSEQTFSEQA</sequence>
<dbReference type="GO" id="GO:0003700">
    <property type="term" value="F:DNA-binding transcription factor activity"/>
    <property type="evidence" value="ECO:0007669"/>
    <property type="project" value="InterPro"/>
</dbReference>
<dbReference type="InterPro" id="IPR036388">
    <property type="entry name" value="WH-like_DNA-bd_sf"/>
</dbReference>
<keyword evidence="4" id="KW-0804">Transcription</keyword>
<keyword evidence="7" id="KW-1185">Reference proteome</keyword>
<dbReference type="CDD" id="cd08417">
    <property type="entry name" value="PBP2_Nitroaromatics_like"/>
    <property type="match status" value="1"/>
</dbReference>
<proteinExistence type="inferred from homology"/>
<dbReference type="PANTHER" id="PTHR30118:SF15">
    <property type="entry name" value="TRANSCRIPTIONAL REGULATORY PROTEIN"/>
    <property type="match status" value="1"/>
</dbReference>
<dbReference type="Proteomes" id="UP000286912">
    <property type="component" value="Unassembled WGS sequence"/>
</dbReference>
<dbReference type="SUPFAM" id="SSF46785">
    <property type="entry name" value="Winged helix' DNA-binding domain"/>
    <property type="match status" value="1"/>
</dbReference>
<dbReference type="Gene3D" id="1.10.10.10">
    <property type="entry name" value="Winged helix-like DNA-binding domain superfamily/Winged helix DNA-binding domain"/>
    <property type="match status" value="1"/>
</dbReference>
<dbReference type="EMBL" id="RZHD01000004">
    <property type="protein sequence ID" value="RUR47643.1"/>
    <property type="molecule type" value="Genomic_DNA"/>
</dbReference>